<accession>A0A7X5XPP8</accession>
<dbReference type="AlphaFoldDB" id="A0A7X5XPP8"/>
<dbReference type="EC" id="2.3.1.118" evidence="3"/>
<reference evidence="3 4" key="1">
    <citation type="submission" date="2020-03" db="EMBL/GenBank/DDBJ databases">
        <title>Genomic Encyclopedia of Type Strains, Phase IV (KMG-IV): sequencing the most valuable type-strain genomes for metagenomic binning, comparative biology and taxonomic classification.</title>
        <authorList>
            <person name="Goeker M."/>
        </authorList>
    </citation>
    <scope>NUCLEOTIDE SEQUENCE [LARGE SCALE GENOMIC DNA]</scope>
    <source>
        <strain evidence="3 4">DSM 25229</strain>
    </source>
</reference>
<keyword evidence="3" id="KW-0012">Acyltransferase</keyword>
<protein>
    <submittedName>
        <fullName evidence="3">N-hydroxyarylamine O-acetyltransferase</fullName>
        <ecNumber evidence="3">2.3.1.118</ecNumber>
    </submittedName>
</protein>
<dbReference type="GO" id="GO:0046990">
    <property type="term" value="F:N-hydroxyarylamine O-acetyltransferase activity"/>
    <property type="evidence" value="ECO:0007669"/>
    <property type="project" value="UniProtKB-EC"/>
</dbReference>
<keyword evidence="4" id="KW-1185">Reference proteome</keyword>
<sequence>MLHYPAPPTDPADTGEASPDAAAAFLPRYLARIGYSGAVAPTWDVLAALQAAHIAAIPFEAIDALTGAGIDIGADAIDAKLIGQRRGGYCFEQNGLFLRVLQAIGFAAEGLIGRVRWMLPDDAPPTPRSHMVVRVTIDGRPWLADVGFGAAVPPQPLAMDREDSQPTRHESYRVVRRRDEWQVAALIEDQWRTLYRIEDAAAPAIDYELGNWYTSAHPDSHFRHQLIAARTTAEARYGLRDNRLTTRLVDGRIDRRYLTADEIEHVLDEIFLLPVNPCWRPAIERAATAEVAGTA</sequence>
<dbReference type="InterPro" id="IPR038765">
    <property type="entry name" value="Papain-like_cys_pep_sf"/>
</dbReference>
<dbReference type="Pfam" id="PF00797">
    <property type="entry name" value="Acetyltransf_2"/>
    <property type="match status" value="1"/>
</dbReference>
<evidence type="ECO:0000313" key="3">
    <source>
        <dbReference type="EMBL" id="NJB89018.1"/>
    </source>
</evidence>
<dbReference type="PANTHER" id="PTHR11786:SF0">
    <property type="entry name" value="ARYLAMINE N-ACETYLTRANSFERASE 4-RELATED"/>
    <property type="match status" value="1"/>
</dbReference>
<comment type="similarity">
    <text evidence="1 2">Belongs to the arylamine N-acetyltransferase family.</text>
</comment>
<evidence type="ECO:0000256" key="1">
    <source>
        <dbReference type="ARBA" id="ARBA00006547"/>
    </source>
</evidence>
<name>A0A7X5XPP8_9SPHN</name>
<dbReference type="InterPro" id="IPR001447">
    <property type="entry name" value="Arylamine_N-AcTrfase"/>
</dbReference>
<dbReference type="EMBL" id="JAATIT010000001">
    <property type="protein sequence ID" value="NJB89018.1"/>
    <property type="molecule type" value="Genomic_DNA"/>
</dbReference>
<comment type="caution">
    <text evidence="3">The sequence shown here is derived from an EMBL/GenBank/DDBJ whole genome shotgun (WGS) entry which is preliminary data.</text>
</comment>
<evidence type="ECO:0000313" key="4">
    <source>
        <dbReference type="Proteomes" id="UP000535078"/>
    </source>
</evidence>
<dbReference type="Gene3D" id="2.40.128.150">
    <property type="entry name" value="Cysteine proteinases"/>
    <property type="match status" value="1"/>
</dbReference>
<dbReference type="Gene3D" id="3.30.2140.10">
    <property type="entry name" value="Arylamine N-acetyltransferase"/>
    <property type="match status" value="1"/>
</dbReference>
<organism evidence="3 4">
    <name type="scientific">Sphingopyxis italica</name>
    <dbReference type="NCBI Taxonomy" id="1129133"/>
    <lineage>
        <taxon>Bacteria</taxon>
        <taxon>Pseudomonadati</taxon>
        <taxon>Pseudomonadota</taxon>
        <taxon>Alphaproteobacteria</taxon>
        <taxon>Sphingomonadales</taxon>
        <taxon>Sphingomonadaceae</taxon>
        <taxon>Sphingopyxis</taxon>
    </lineage>
</organism>
<keyword evidence="3" id="KW-0808">Transferase</keyword>
<evidence type="ECO:0000256" key="2">
    <source>
        <dbReference type="RuleBase" id="RU003452"/>
    </source>
</evidence>
<proteinExistence type="inferred from homology"/>
<dbReference type="PANTHER" id="PTHR11786">
    <property type="entry name" value="N-HYDROXYARYLAMINE O-ACETYLTRANSFERASE"/>
    <property type="match status" value="1"/>
</dbReference>
<dbReference type="SUPFAM" id="SSF54001">
    <property type="entry name" value="Cysteine proteinases"/>
    <property type="match status" value="1"/>
</dbReference>
<dbReference type="Proteomes" id="UP000535078">
    <property type="component" value="Unassembled WGS sequence"/>
</dbReference>
<gene>
    <name evidence="3" type="ORF">GGR90_001170</name>
</gene>
<dbReference type="PRINTS" id="PR01543">
    <property type="entry name" value="ANATRNSFRASE"/>
</dbReference>
<dbReference type="RefSeq" id="WP_167920161.1">
    <property type="nucleotide sequence ID" value="NZ_JAATIT010000001.1"/>
</dbReference>